<comment type="similarity">
    <text evidence="2 6">Belongs to the QNG1 protein family.</text>
</comment>
<reference evidence="7 8" key="1">
    <citation type="submission" date="2024-11" db="EMBL/GenBank/DDBJ databases">
        <title>Adaptive evolution of stress response genes in parasites aligns with host niche diversity.</title>
        <authorList>
            <person name="Hahn C."/>
            <person name="Resl P."/>
        </authorList>
    </citation>
    <scope>NUCLEOTIDE SEQUENCE [LARGE SCALE GENOMIC DNA]</scope>
    <source>
        <strain evidence="7">EGGRZ-B1_66</strain>
        <tissue evidence="7">Body</tissue>
    </source>
</reference>
<dbReference type="PANTHER" id="PTHR21314:SF0">
    <property type="entry name" value="QUEUOSINE 5'-PHOSPHATE N-GLYCOSYLASE_HYDROLASE"/>
    <property type="match status" value="1"/>
</dbReference>
<evidence type="ECO:0000256" key="4">
    <source>
        <dbReference type="ARBA" id="ARBA00035393"/>
    </source>
</evidence>
<evidence type="ECO:0000313" key="7">
    <source>
        <dbReference type="EMBL" id="KAL3314487.1"/>
    </source>
</evidence>
<organism evidence="7 8">
    <name type="scientific">Cichlidogyrus casuarinus</name>
    <dbReference type="NCBI Taxonomy" id="1844966"/>
    <lineage>
        <taxon>Eukaryota</taxon>
        <taxon>Metazoa</taxon>
        <taxon>Spiralia</taxon>
        <taxon>Lophotrochozoa</taxon>
        <taxon>Platyhelminthes</taxon>
        <taxon>Monogenea</taxon>
        <taxon>Monopisthocotylea</taxon>
        <taxon>Dactylogyridea</taxon>
        <taxon>Ancyrocephalidae</taxon>
        <taxon>Cichlidogyrus</taxon>
    </lineage>
</organism>
<dbReference type="Pfam" id="PF10343">
    <property type="entry name" value="Q_salvage"/>
    <property type="match status" value="1"/>
</dbReference>
<evidence type="ECO:0000256" key="1">
    <source>
        <dbReference type="ARBA" id="ARBA00022801"/>
    </source>
</evidence>
<comment type="caution">
    <text evidence="7">The sequence shown here is derived from an EMBL/GenBank/DDBJ whole genome shotgun (WGS) entry which is preliminary data.</text>
</comment>
<dbReference type="GO" id="GO:0016787">
    <property type="term" value="F:hydrolase activity"/>
    <property type="evidence" value="ECO:0007669"/>
    <property type="project" value="UniProtKB-KW"/>
</dbReference>
<evidence type="ECO:0000256" key="5">
    <source>
        <dbReference type="ARBA" id="ARBA00048204"/>
    </source>
</evidence>
<dbReference type="Proteomes" id="UP001626550">
    <property type="component" value="Unassembled WGS sequence"/>
</dbReference>
<sequence length="333" mass="38567">MLPRESAEYIVGLAKHVKYDDEKTEELSQMLFDAIVSKQFGKHSYSSHPMHPKDKTEAQVNWIFFIDLLNFSFWTEEPKYCVNFKNENYTGYFALCAALNRAINEGYQLDEPRIFSEISQEKLAHVLRSNSETEIPLLKERLDCLHQAGHTLLNNFDGSFVNCVKKSDKSAQKLLELILENFPCFRDSCTYENKTVTFYKRAQILIADLWLCFDGESYGEFHDIDTLTAFADYRVPQVLAYFGSISYDSHLMEKLSTGQLLLNGSEEEAEIRGITIFACEKLKEKTAKKLAENGSMEVVNSILVDNFLWDFRRDHVQLIETSIPMHKTRCIFY</sequence>
<evidence type="ECO:0000256" key="2">
    <source>
        <dbReference type="ARBA" id="ARBA00035119"/>
    </source>
</evidence>
<dbReference type="InterPro" id="IPR019438">
    <property type="entry name" value="Q_salvage"/>
</dbReference>
<comment type="function">
    <text evidence="6">Catalyzes the hydrolysis of queuosine 5'-phosphate, releasing the nucleobase queuine (q). Is required for salvage of queuine from exogenous queuosine (Q) that is imported and then converted to queuosine 5'-phosphate intracellularly.</text>
</comment>
<evidence type="ECO:0000256" key="6">
    <source>
        <dbReference type="RuleBase" id="RU365002"/>
    </source>
</evidence>
<proteinExistence type="inferred from homology"/>
<evidence type="ECO:0000256" key="3">
    <source>
        <dbReference type="ARBA" id="ARBA00035306"/>
    </source>
</evidence>
<dbReference type="EMBL" id="JBJKFK010000985">
    <property type="protein sequence ID" value="KAL3314487.1"/>
    <property type="molecule type" value="Genomic_DNA"/>
</dbReference>
<gene>
    <name evidence="7" type="ORF">Ciccas_006900</name>
</gene>
<dbReference type="PANTHER" id="PTHR21314">
    <property type="entry name" value="QUEUOSINE 5'-PHOSPHATE N-GLYCOSYLASE_HYDROLASE-RELATED"/>
    <property type="match status" value="1"/>
</dbReference>
<keyword evidence="1 6" id="KW-0378">Hydrolase</keyword>
<dbReference type="EC" id="3.2.2.-" evidence="6"/>
<comment type="catalytic activity">
    <reaction evidence="5 6">
        <text>queuosine 5'-phosphate + H2O = queuine + D-ribose 5-phosphate</text>
        <dbReference type="Rhea" id="RHEA:75387"/>
        <dbReference type="ChEBI" id="CHEBI:15377"/>
        <dbReference type="ChEBI" id="CHEBI:17433"/>
        <dbReference type="ChEBI" id="CHEBI:78346"/>
        <dbReference type="ChEBI" id="CHEBI:194371"/>
    </reaction>
    <physiologicalReaction direction="left-to-right" evidence="5 6">
        <dbReference type="Rhea" id="RHEA:75388"/>
    </physiologicalReaction>
</comment>
<protein>
    <recommendedName>
        <fullName evidence="3 6">Queuosine 5'-phosphate N-glycosylase/hydrolase</fullName>
        <ecNumber evidence="6">3.2.2.-</ecNumber>
    </recommendedName>
    <alternativeName>
        <fullName evidence="4 6">Queuosine-nucleotide N-glycosylase/hydrolase</fullName>
    </alternativeName>
</protein>
<evidence type="ECO:0000313" key="8">
    <source>
        <dbReference type="Proteomes" id="UP001626550"/>
    </source>
</evidence>
<accession>A0ABD2Q5Q7</accession>
<dbReference type="AlphaFoldDB" id="A0ABD2Q5Q7"/>
<keyword evidence="8" id="KW-1185">Reference proteome</keyword>
<name>A0ABD2Q5Q7_9PLAT</name>